<reference evidence="6" key="1">
    <citation type="submission" date="2023-07" db="EMBL/GenBank/DDBJ databases">
        <title>Sorghum-associated microbial communities from plants grown in Nebraska, USA.</title>
        <authorList>
            <person name="Schachtman D."/>
        </authorList>
    </citation>
    <scope>NUCLEOTIDE SEQUENCE</scope>
    <source>
        <strain evidence="6">BE330</strain>
    </source>
</reference>
<dbReference type="AlphaFoldDB" id="A0AAE3XF79"/>
<dbReference type="GO" id="GO:0006310">
    <property type="term" value="P:DNA recombination"/>
    <property type="evidence" value="ECO:0007669"/>
    <property type="project" value="UniProtKB-KW"/>
</dbReference>
<feature type="domain" description="Tyr recombinase" evidence="4">
    <location>
        <begin position="109"/>
        <end position="290"/>
    </location>
</feature>
<feature type="domain" description="Core-binding (CB)" evidence="5">
    <location>
        <begin position="1"/>
        <end position="88"/>
    </location>
</feature>
<dbReference type="InterPro" id="IPR025269">
    <property type="entry name" value="SAM-like_dom"/>
</dbReference>
<dbReference type="PANTHER" id="PTHR30349">
    <property type="entry name" value="PHAGE INTEGRASE-RELATED"/>
    <property type="match status" value="1"/>
</dbReference>
<evidence type="ECO:0000259" key="5">
    <source>
        <dbReference type="PROSITE" id="PS51900"/>
    </source>
</evidence>
<dbReference type="InterPro" id="IPR050090">
    <property type="entry name" value="Tyrosine_recombinase_XerCD"/>
</dbReference>
<dbReference type="RefSeq" id="WP_309856010.1">
    <property type="nucleotide sequence ID" value="NZ_JAVDQJ010000008.1"/>
</dbReference>
<evidence type="ECO:0000313" key="6">
    <source>
        <dbReference type="EMBL" id="MDR6219854.1"/>
    </source>
</evidence>
<dbReference type="Gene3D" id="1.10.150.130">
    <property type="match status" value="1"/>
</dbReference>
<dbReference type="GO" id="GO:0003677">
    <property type="term" value="F:DNA binding"/>
    <property type="evidence" value="ECO:0007669"/>
    <property type="project" value="UniProtKB-UniRule"/>
</dbReference>
<gene>
    <name evidence="6" type="ORF">J2Y00_003461</name>
</gene>
<dbReference type="InterPro" id="IPR011010">
    <property type="entry name" value="DNA_brk_join_enz"/>
</dbReference>
<dbReference type="Gene3D" id="1.10.443.10">
    <property type="entry name" value="Intergrase catalytic core"/>
    <property type="match status" value="1"/>
</dbReference>
<dbReference type="InterPro" id="IPR013762">
    <property type="entry name" value="Integrase-like_cat_sf"/>
</dbReference>
<dbReference type="Pfam" id="PF13102">
    <property type="entry name" value="Phage_int_SAM_5"/>
    <property type="match status" value="1"/>
</dbReference>
<organism evidence="6 7">
    <name type="scientific">Deinococcus soli</name>
    <name type="common">ex Cha et al. 2016</name>
    <dbReference type="NCBI Taxonomy" id="1309411"/>
    <lineage>
        <taxon>Bacteria</taxon>
        <taxon>Thermotogati</taxon>
        <taxon>Deinococcota</taxon>
        <taxon>Deinococci</taxon>
        <taxon>Deinococcales</taxon>
        <taxon>Deinococcaceae</taxon>
        <taxon>Deinococcus</taxon>
    </lineage>
</organism>
<dbReference type="Proteomes" id="UP001185331">
    <property type="component" value="Unassembled WGS sequence"/>
</dbReference>
<dbReference type="InterPro" id="IPR002104">
    <property type="entry name" value="Integrase_catalytic"/>
</dbReference>
<evidence type="ECO:0000256" key="2">
    <source>
        <dbReference type="ARBA" id="ARBA00023172"/>
    </source>
</evidence>
<dbReference type="PROSITE" id="PS51900">
    <property type="entry name" value="CB"/>
    <property type="match status" value="1"/>
</dbReference>
<keyword evidence="2" id="KW-0233">DNA recombination</keyword>
<name>A0AAE3XF79_9DEIO</name>
<evidence type="ECO:0000256" key="1">
    <source>
        <dbReference type="ARBA" id="ARBA00023125"/>
    </source>
</evidence>
<keyword evidence="1 3" id="KW-0238">DNA-binding</keyword>
<dbReference type="Pfam" id="PF00589">
    <property type="entry name" value="Phage_integrase"/>
    <property type="match status" value="1"/>
</dbReference>
<dbReference type="PANTHER" id="PTHR30349:SF88">
    <property type="entry name" value="BLL1584 PROTEIN"/>
    <property type="match status" value="1"/>
</dbReference>
<accession>A0AAE3XF79</accession>
<evidence type="ECO:0000256" key="3">
    <source>
        <dbReference type="PROSITE-ProRule" id="PRU01248"/>
    </source>
</evidence>
<evidence type="ECO:0000259" key="4">
    <source>
        <dbReference type="PROSITE" id="PS51898"/>
    </source>
</evidence>
<dbReference type="EMBL" id="JAVDQK010000009">
    <property type="protein sequence ID" value="MDR6219854.1"/>
    <property type="molecule type" value="Genomic_DNA"/>
</dbReference>
<dbReference type="PROSITE" id="PS51898">
    <property type="entry name" value="TYR_RECOMBINASE"/>
    <property type="match status" value="1"/>
</dbReference>
<sequence>MIWNELWEHFYYHLRIKRRSKATLHFYRTTQRALDRCAAEGGSLPGSPEQVTVVHLRGFITWLEGQGLGPGGLHAHVRSLKSLFGWAKREELLPTNPSARLERPSLPRRRMATMDAERVGKLLRVARAGDQPLRDVAVLLTFFDTGIRLEELITLRREDVRPERGVLRVIGKGDRERSVPIGTRALTAVNAYLLRERKPRHAGVQELFLGRTGLSMTRSCISILLKRLSDASGLERAQTTPHTFRRGFAVEFLRNGGDVFTLQQILGHSSLEMTRRYVTFLDEDLKAAHLRFSPGDRL</sequence>
<dbReference type="InterPro" id="IPR010998">
    <property type="entry name" value="Integrase_recombinase_N"/>
</dbReference>
<evidence type="ECO:0000313" key="7">
    <source>
        <dbReference type="Proteomes" id="UP001185331"/>
    </source>
</evidence>
<dbReference type="SUPFAM" id="SSF56349">
    <property type="entry name" value="DNA breaking-rejoining enzymes"/>
    <property type="match status" value="1"/>
</dbReference>
<proteinExistence type="predicted"/>
<dbReference type="GO" id="GO:0015074">
    <property type="term" value="P:DNA integration"/>
    <property type="evidence" value="ECO:0007669"/>
    <property type="project" value="InterPro"/>
</dbReference>
<protein>
    <submittedName>
        <fullName evidence="6">Site-specific recombinase XerD</fullName>
    </submittedName>
</protein>
<comment type="caution">
    <text evidence="6">The sequence shown here is derived from an EMBL/GenBank/DDBJ whole genome shotgun (WGS) entry which is preliminary data.</text>
</comment>
<dbReference type="InterPro" id="IPR044068">
    <property type="entry name" value="CB"/>
</dbReference>